<dbReference type="Proteomes" id="UP000593572">
    <property type="component" value="Unassembled WGS sequence"/>
</dbReference>
<evidence type="ECO:0000313" key="3">
    <source>
        <dbReference type="Proteomes" id="UP000593572"/>
    </source>
</evidence>
<comment type="caution">
    <text evidence="2">The sequence shown here is derived from an EMBL/GenBank/DDBJ whole genome shotgun (WGS) entry which is preliminary data.</text>
</comment>
<dbReference type="SUPFAM" id="SSF50891">
    <property type="entry name" value="Cyclophilin-like"/>
    <property type="match status" value="1"/>
</dbReference>
<name>A0A7J8N9Z2_9ROSI</name>
<sequence length="464" mass="50511">MSSSLCEGDGGVSCPTGDRNTKKVWFKDLKSSSNLDMVVDLTPVQTLFWKEKLLGKGYLDRKGVSEVTSLEVDDDFVLLNDDIKRSSVGLYRERMGPFKKTKQTRHCRPNVLNKGLDAGGDISGLVWTGKLVNDPNKIQMQVSGLGLGSLVNPVVVVAIPGPKCSEVGSSLLAQDAKAQVQVAQATIVVFPDPPSISVPDKNVSANEILTSFGLHEGITAHFNPTFEGPKKDLGVDSFGAKGQAIGGKIVIGRVGRKFNNPLRGRESHFKSTGSSRVPLVESIKAVVGLIYSQLAYVAGKKTLGVVLALNSSMFFTNIMWSLSQITSACLNLGLVEPKQTLLLQSWVFSALTESKRLDILEAFWVGWKESIQVVVKRRKKVNTGSIISEPDTMNLRLLEQRENDSVEELVECDKEQFQAKVTTKCFFDVEISGKVVGRIVMGLLGDVVPRTIENFHALCTGKLG</sequence>
<proteinExistence type="predicted"/>
<organism evidence="2 3">
    <name type="scientific">Gossypium lobatum</name>
    <dbReference type="NCBI Taxonomy" id="34289"/>
    <lineage>
        <taxon>Eukaryota</taxon>
        <taxon>Viridiplantae</taxon>
        <taxon>Streptophyta</taxon>
        <taxon>Embryophyta</taxon>
        <taxon>Tracheophyta</taxon>
        <taxon>Spermatophyta</taxon>
        <taxon>Magnoliopsida</taxon>
        <taxon>eudicotyledons</taxon>
        <taxon>Gunneridae</taxon>
        <taxon>Pentapetalae</taxon>
        <taxon>rosids</taxon>
        <taxon>malvids</taxon>
        <taxon>Malvales</taxon>
        <taxon>Malvaceae</taxon>
        <taxon>Malvoideae</taxon>
        <taxon>Gossypium</taxon>
    </lineage>
</organism>
<dbReference type="GO" id="GO:0003755">
    <property type="term" value="F:peptidyl-prolyl cis-trans isomerase activity"/>
    <property type="evidence" value="ECO:0007669"/>
    <property type="project" value="InterPro"/>
</dbReference>
<protein>
    <recommendedName>
        <fullName evidence="1">PPIase cyclophilin-type domain-containing protein</fullName>
    </recommendedName>
</protein>
<dbReference type="EMBL" id="JABEZX010000013">
    <property type="protein sequence ID" value="MBA0573837.1"/>
    <property type="molecule type" value="Genomic_DNA"/>
</dbReference>
<accession>A0A7J8N9Z2</accession>
<evidence type="ECO:0000313" key="2">
    <source>
        <dbReference type="EMBL" id="MBA0573837.1"/>
    </source>
</evidence>
<dbReference type="Gene3D" id="2.40.100.10">
    <property type="entry name" value="Cyclophilin-like"/>
    <property type="match status" value="1"/>
</dbReference>
<keyword evidence="3" id="KW-1185">Reference proteome</keyword>
<dbReference type="PROSITE" id="PS50072">
    <property type="entry name" value="CSA_PPIASE_2"/>
    <property type="match status" value="1"/>
</dbReference>
<gene>
    <name evidence="2" type="ORF">Golob_001094</name>
</gene>
<dbReference type="AlphaFoldDB" id="A0A7J8N9Z2"/>
<feature type="domain" description="PPIase cyclophilin-type" evidence="1">
    <location>
        <begin position="426"/>
        <end position="464"/>
    </location>
</feature>
<dbReference type="InterPro" id="IPR002130">
    <property type="entry name" value="Cyclophilin-type_PPIase_dom"/>
</dbReference>
<dbReference type="InterPro" id="IPR029000">
    <property type="entry name" value="Cyclophilin-like_dom_sf"/>
</dbReference>
<reference evidence="2 3" key="1">
    <citation type="journal article" date="2019" name="Genome Biol. Evol.">
        <title>Insights into the evolution of the New World diploid cottons (Gossypium, subgenus Houzingenia) based on genome sequencing.</title>
        <authorList>
            <person name="Grover C.E."/>
            <person name="Arick M.A. 2nd"/>
            <person name="Thrash A."/>
            <person name="Conover J.L."/>
            <person name="Sanders W.S."/>
            <person name="Peterson D.G."/>
            <person name="Frelichowski J.E."/>
            <person name="Scheffler J.A."/>
            <person name="Scheffler B.E."/>
            <person name="Wendel J.F."/>
        </authorList>
    </citation>
    <scope>NUCLEOTIDE SEQUENCE [LARGE SCALE GENOMIC DNA]</scope>
    <source>
        <strain evidence="2">157</strain>
        <tissue evidence="2">Leaf</tissue>
    </source>
</reference>
<evidence type="ECO:0000259" key="1">
    <source>
        <dbReference type="PROSITE" id="PS50072"/>
    </source>
</evidence>